<evidence type="ECO:0000313" key="1">
    <source>
        <dbReference type="EMBL" id="MBB6453870.1"/>
    </source>
</evidence>
<dbReference type="Proteomes" id="UP000581688">
    <property type="component" value="Unassembled WGS sequence"/>
</dbReference>
<dbReference type="AlphaFoldDB" id="A0A841Q635"/>
<organism evidence="1 2">
    <name type="scientific">Salirhabdus euzebyi</name>
    <dbReference type="NCBI Taxonomy" id="394506"/>
    <lineage>
        <taxon>Bacteria</taxon>
        <taxon>Bacillati</taxon>
        <taxon>Bacillota</taxon>
        <taxon>Bacilli</taxon>
        <taxon>Bacillales</taxon>
        <taxon>Bacillaceae</taxon>
        <taxon>Salirhabdus</taxon>
    </lineage>
</organism>
<gene>
    <name evidence="1" type="ORF">HNQ94_002321</name>
</gene>
<reference evidence="1 2" key="1">
    <citation type="submission" date="2020-08" db="EMBL/GenBank/DDBJ databases">
        <title>Genomic Encyclopedia of Type Strains, Phase IV (KMG-IV): sequencing the most valuable type-strain genomes for metagenomic binning, comparative biology and taxonomic classification.</title>
        <authorList>
            <person name="Goeker M."/>
        </authorList>
    </citation>
    <scope>NUCLEOTIDE SEQUENCE [LARGE SCALE GENOMIC DNA]</scope>
    <source>
        <strain evidence="1 2">DSM 19612</strain>
    </source>
</reference>
<keyword evidence="2" id="KW-1185">Reference proteome</keyword>
<proteinExistence type="predicted"/>
<dbReference type="EMBL" id="JACHGH010000006">
    <property type="protein sequence ID" value="MBB6453870.1"/>
    <property type="molecule type" value="Genomic_DNA"/>
</dbReference>
<comment type="caution">
    <text evidence="1">The sequence shown here is derived from an EMBL/GenBank/DDBJ whole genome shotgun (WGS) entry which is preliminary data.</text>
</comment>
<sequence length="36" mass="4154">MTQIAYTLIIYNYLLYDGVILLYETIPINITANTSK</sequence>
<evidence type="ECO:0000313" key="2">
    <source>
        <dbReference type="Proteomes" id="UP000581688"/>
    </source>
</evidence>
<protein>
    <submittedName>
        <fullName evidence="1">Uncharacterized protein</fullName>
    </submittedName>
</protein>
<accession>A0A841Q635</accession>
<name>A0A841Q635_9BACI</name>